<name>A0A1C1D044_9EURO</name>
<evidence type="ECO:0000313" key="4">
    <source>
        <dbReference type="EMBL" id="OCT54173.1"/>
    </source>
</evidence>
<sequence>MQSPHSRPLVQCLALLLYIDLLGSSQVLAQSGDGGGAQGVEPGDIGAGPGISENAGAAGPDTGSVNLSRGATIAIAVVVSVVVILGVTMTTLFFLAKKRQWTMKETIRRSARKVSSAVKAVTTPMTPKKMTFSSIEKRQRNEVALKKANDELSRSLSATGTKEKKQKERAARGDSSSSSSDRDVEKGLPDSAVKIESKRDEIDGERITKKDKRRPRPPSVSIPSSAFEMDSPKTPMWKKVFGR</sequence>
<feature type="region of interest" description="Disordered" evidence="1">
    <location>
        <begin position="33"/>
        <end position="57"/>
    </location>
</feature>
<feature type="transmembrane region" description="Helical" evidence="2">
    <location>
        <begin position="73"/>
        <end position="95"/>
    </location>
</feature>
<evidence type="ECO:0000256" key="1">
    <source>
        <dbReference type="SAM" id="MobiDB-lite"/>
    </source>
</evidence>
<reference evidence="5" key="1">
    <citation type="submission" date="2015-07" db="EMBL/GenBank/DDBJ databases">
        <authorList>
            <person name="Teixeira M.M."/>
            <person name="Souza R.C."/>
            <person name="Almeida L.G."/>
            <person name="Vicente V.A."/>
            <person name="de Hoog S."/>
            <person name="Bocca A.L."/>
            <person name="de Almeida S.R."/>
            <person name="Vasconcelos A.T."/>
            <person name="Felipe M.S."/>
        </authorList>
    </citation>
    <scope>NUCLEOTIDE SEQUENCE [LARGE SCALE GENOMIC DNA]</scope>
    <source>
        <strain evidence="5">KSF</strain>
    </source>
</reference>
<evidence type="ECO:0000313" key="5">
    <source>
        <dbReference type="Proteomes" id="UP000094526"/>
    </source>
</evidence>
<dbReference type="EMBL" id="LGRB01000005">
    <property type="protein sequence ID" value="OCT54173.1"/>
    <property type="molecule type" value="Genomic_DNA"/>
</dbReference>
<organism evidence="4 5">
    <name type="scientific">Cladophialophora carrionii</name>
    <dbReference type="NCBI Taxonomy" id="86049"/>
    <lineage>
        <taxon>Eukaryota</taxon>
        <taxon>Fungi</taxon>
        <taxon>Dikarya</taxon>
        <taxon>Ascomycota</taxon>
        <taxon>Pezizomycotina</taxon>
        <taxon>Eurotiomycetes</taxon>
        <taxon>Chaetothyriomycetidae</taxon>
        <taxon>Chaetothyriales</taxon>
        <taxon>Herpotrichiellaceae</taxon>
        <taxon>Cladophialophora</taxon>
    </lineage>
</organism>
<proteinExistence type="predicted"/>
<comment type="caution">
    <text evidence="4">The sequence shown here is derived from an EMBL/GenBank/DDBJ whole genome shotgun (WGS) entry which is preliminary data.</text>
</comment>
<gene>
    <name evidence="4" type="ORF">CLCR_00321</name>
</gene>
<keyword evidence="3" id="KW-0732">Signal</keyword>
<keyword evidence="2" id="KW-1133">Transmembrane helix</keyword>
<evidence type="ECO:0000256" key="3">
    <source>
        <dbReference type="SAM" id="SignalP"/>
    </source>
</evidence>
<keyword evidence="5" id="KW-1185">Reference proteome</keyword>
<dbReference type="VEuPathDB" id="FungiDB:CLCR_00321"/>
<dbReference type="VEuPathDB" id="FungiDB:G647_09416"/>
<keyword evidence="2" id="KW-0472">Membrane</keyword>
<accession>A0A1C1D044</accession>
<feature type="compositionally biased region" description="Basic and acidic residues" evidence="1">
    <location>
        <begin position="180"/>
        <end position="208"/>
    </location>
</feature>
<feature type="chain" id="PRO_5008651167" description="Transmembrane protein" evidence="3">
    <location>
        <begin position="30"/>
        <end position="243"/>
    </location>
</feature>
<feature type="compositionally biased region" description="Basic and acidic residues" evidence="1">
    <location>
        <begin position="161"/>
        <end position="172"/>
    </location>
</feature>
<keyword evidence="2" id="KW-0812">Transmembrane</keyword>
<dbReference type="OrthoDB" id="5425637at2759"/>
<protein>
    <recommendedName>
        <fullName evidence="6">Transmembrane protein</fullName>
    </recommendedName>
</protein>
<feature type="region of interest" description="Disordered" evidence="1">
    <location>
        <begin position="147"/>
        <end position="243"/>
    </location>
</feature>
<dbReference type="eggNOG" id="ENOG502T00Z">
    <property type="taxonomic scope" value="Eukaryota"/>
</dbReference>
<feature type="signal peptide" evidence="3">
    <location>
        <begin position="1"/>
        <end position="29"/>
    </location>
</feature>
<dbReference type="Proteomes" id="UP000094526">
    <property type="component" value="Unassembled WGS sequence"/>
</dbReference>
<evidence type="ECO:0000256" key="2">
    <source>
        <dbReference type="SAM" id="Phobius"/>
    </source>
</evidence>
<evidence type="ECO:0008006" key="6">
    <source>
        <dbReference type="Google" id="ProtNLM"/>
    </source>
</evidence>
<dbReference type="AlphaFoldDB" id="A0A1C1D044"/>